<dbReference type="Gene3D" id="3.30.530.20">
    <property type="match status" value="1"/>
</dbReference>
<dbReference type="CDD" id="cd00065">
    <property type="entry name" value="FYVE_like_SF"/>
    <property type="match status" value="1"/>
</dbReference>
<evidence type="ECO:0000256" key="1">
    <source>
        <dbReference type="SAM" id="MobiDB-lite"/>
    </source>
</evidence>
<accession>H3GDG7</accession>
<dbReference type="Gene3D" id="3.30.40.10">
    <property type="entry name" value="Zinc/RING finger domain, C3HC4 (zinc finger)"/>
    <property type="match status" value="1"/>
</dbReference>
<protein>
    <recommendedName>
        <fullName evidence="4">FYVE-type domain-containing protein</fullName>
    </recommendedName>
</protein>
<dbReference type="EnsemblProtists" id="Phyra73601">
    <property type="protein sequence ID" value="Phyra73601"/>
    <property type="gene ID" value="Phyra73601"/>
</dbReference>
<dbReference type="InterPro" id="IPR011011">
    <property type="entry name" value="Znf_FYVE_PHD"/>
</dbReference>
<dbReference type="eggNOG" id="ENOG502SJ3T">
    <property type="taxonomic scope" value="Eukaryota"/>
</dbReference>
<organism evidence="2 3">
    <name type="scientific">Phytophthora ramorum</name>
    <name type="common">Sudden oak death agent</name>
    <dbReference type="NCBI Taxonomy" id="164328"/>
    <lineage>
        <taxon>Eukaryota</taxon>
        <taxon>Sar</taxon>
        <taxon>Stramenopiles</taxon>
        <taxon>Oomycota</taxon>
        <taxon>Peronosporomycetes</taxon>
        <taxon>Peronosporales</taxon>
        <taxon>Peronosporaceae</taxon>
        <taxon>Phytophthora</taxon>
    </lineage>
</organism>
<feature type="region of interest" description="Disordered" evidence="1">
    <location>
        <begin position="347"/>
        <end position="374"/>
    </location>
</feature>
<reference evidence="2" key="2">
    <citation type="submission" date="2015-06" db="UniProtKB">
        <authorList>
            <consortium name="EnsemblProtists"/>
        </authorList>
    </citation>
    <scope>IDENTIFICATION</scope>
    <source>
        <strain evidence="2">Pr102</strain>
    </source>
</reference>
<dbReference type="VEuPathDB" id="FungiDB:KRP23_4477"/>
<dbReference type="VEuPathDB" id="FungiDB:KRP22_2295"/>
<dbReference type="PANTHER" id="PTHR13510">
    <property type="entry name" value="FYVE-FINGER-CONTAINING RAB5 EFFECTOR PROTEIN RABENOSYN-5-RELATED"/>
    <property type="match status" value="1"/>
</dbReference>
<evidence type="ECO:0000313" key="3">
    <source>
        <dbReference type="Proteomes" id="UP000005238"/>
    </source>
</evidence>
<dbReference type="InterPro" id="IPR023393">
    <property type="entry name" value="START-like_dom_sf"/>
</dbReference>
<name>H3GDG7_PHYRM</name>
<dbReference type="Proteomes" id="UP000005238">
    <property type="component" value="Unassembled WGS sequence"/>
</dbReference>
<keyword evidence="3" id="KW-1185">Reference proteome</keyword>
<dbReference type="AlphaFoldDB" id="H3GDG7"/>
<dbReference type="InParanoid" id="H3GDG7"/>
<proteinExistence type="predicted"/>
<dbReference type="SUPFAM" id="SSF57903">
    <property type="entry name" value="FYVE/PHD zinc finger"/>
    <property type="match status" value="1"/>
</dbReference>
<evidence type="ECO:0008006" key="4">
    <source>
        <dbReference type="Google" id="ProtNLM"/>
    </source>
</evidence>
<sequence length="458" mass="50687">MEHPAGVYPPVPLTLRAEDEKAVEALADRLVAETLHASENFASQGHVADPSCWKVIKEKNSIVAYLDISNARPLRRDRFWSEDTVVVTASPQNPTLYPTSGRSFEAFQGQGLAALDDDSEEEQSYHHDDFVKLGAKGGFETSVLEKFRPENVPVVFSSGVFPGQVEDMALGFLADTEARTRMRNNTNKEVIVEDTRILAKIHGPTRDDPFRFLGVKWSSHSPSRTVALVVKPRDYLVIESTGIALDSNGQRFCYMLNHSIQMDEVPAFRELGQVRMFFSTCHLMRSCEDGESVQAYSRGFLDIGGSFSVRLGAVQFAEGLVAVPKVLEESYLKKLAWMMRDQLSLSTTSSASDSNSNSNSFSSSGSSKFGTDTSNSCSCCQGKLSSRFGGLMEKKAVCNLCRQTVCHKCTVRKLLPLKSSRGRHMKKKDMEFCLNCYLTAKRLPAWHVAVATLSNDSA</sequence>
<dbReference type="PANTHER" id="PTHR13510:SF44">
    <property type="entry name" value="RABENOSYN-5"/>
    <property type="match status" value="1"/>
</dbReference>
<dbReference type="InterPro" id="IPR052727">
    <property type="entry name" value="Rab4/Rab5_effector"/>
</dbReference>
<evidence type="ECO:0000313" key="2">
    <source>
        <dbReference type="EnsemblProtists" id="Phyra73601"/>
    </source>
</evidence>
<dbReference type="EMBL" id="DS566001">
    <property type="status" value="NOT_ANNOTATED_CDS"/>
    <property type="molecule type" value="Genomic_DNA"/>
</dbReference>
<dbReference type="OMA" id="CYLKAKR"/>
<reference evidence="3" key="1">
    <citation type="journal article" date="2006" name="Science">
        <title>Phytophthora genome sequences uncover evolutionary origins and mechanisms of pathogenesis.</title>
        <authorList>
            <person name="Tyler B.M."/>
            <person name="Tripathy S."/>
            <person name="Zhang X."/>
            <person name="Dehal P."/>
            <person name="Jiang R.H."/>
            <person name="Aerts A."/>
            <person name="Arredondo F.D."/>
            <person name="Baxter L."/>
            <person name="Bensasson D."/>
            <person name="Beynon J.L."/>
            <person name="Chapman J."/>
            <person name="Damasceno C.M."/>
            <person name="Dorrance A.E."/>
            <person name="Dou D."/>
            <person name="Dickerman A.W."/>
            <person name="Dubchak I.L."/>
            <person name="Garbelotto M."/>
            <person name="Gijzen M."/>
            <person name="Gordon S.G."/>
            <person name="Govers F."/>
            <person name="Grunwald N.J."/>
            <person name="Huang W."/>
            <person name="Ivors K.L."/>
            <person name="Jones R.W."/>
            <person name="Kamoun S."/>
            <person name="Krampis K."/>
            <person name="Lamour K.H."/>
            <person name="Lee M.K."/>
            <person name="McDonald W.H."/>
            <person name="Medina M."/>
            <person name="Meijer H.J."/>
            <person name="Nordberg E.K."/>
            <person name="Maclean D.J."/>
            <person name="Ospina-Giraldo M.D."/>
            <person name="Morris P.F."/>
            <person name="Phuntumart V."/>
            <person name="Putnam N.H."/>
            <person name="Rash S."/>
            <person name="Rose J.K."/>
            <person name="Sakihama Y."/>
            <person name="Salamov A.A."/>
            <person name="Savidor A."/>
            <person name="Scheuring C.F."/>
            <person name="Smith B.M."/>
            <person name="Sobral B.W."/>
            <person name="Terry A."/>
            <person name="Torto-Alalibo T.A."/>
            <person name="Win J."/>
            <person name="Xu Z."/>
            <person name="Zhang H."/>
            <person name="Grigoriev I.V."/>
            <person name="Rokhsar D.S."/>
            <person name="Boore J.L."/>
        </authorList>
    </citation>
    <scope>NUCLEOTIDE SEQUENCE [LARGE SCALE GENOMIC DNA]</scope>
    <source>
        <strain evidence="3">Pr102</strain>
    </source>
</reference>
<dbReference type="InterPro" id="IPR013083">
    <property type="entry name" value="Znf_RING/FYVE/PHD"/>
</dbReference>
<dbReference type="HOGENOM" id="CLU_015303_8_2_1"/>